<dbReference type="EMBL" id="PZJX01000040">
    <property type="protein sequence ID" value="PTE08232.1"/>
    <property type="molecule type" value="Genomic_DNA"/>
</dbReference>
<organism evidence="1 2">
    <name type="scientific">Mesorhizobium helmanticense</name>
    <dbReference type="NCBI Taxonomy" id="1776423"/>
    <lineage>
        <taxon>Bacteria</taxon>
        <taxon>Pseudomonadati</taxon>
        <taxon>Pseudomonadota</taxon>
        <taxon>Alphaproteobacteria</taxon>
        <taxon>Hyphomicrobiales</taxon>
        <taxon>Phyllobacteriaceae</taxon>
        <taxon>Mesorhizobium</taxon>
    </lineage>
</organism>
<dbReference type="RefSeq" id="WP_146172575.1">
    <property type="nucleotide sequence ID" value="NZ_PZJX01000040.1"/>
</dbReference>
<sequence>MAKQLSNVRRVLKDNVETDLQARKLAKEAAASLHPQAAATEQKLLEAFRLIPVAKRLRGESEAARHAALDLLDEAEKDSSEKEH</sequence>
<protein>
    <submittedName>
        <fullName evidence="1">Uncharacterized protein</fullName>
    </submittedName>
</protein>
<comment type="caution">
    <text evidence="1">The sequence shown here is derived from an EMBL/GenBank/DDBJ whole genome shotgun (WGS) entry which is preliminary data.</text>
</comment>
<dbReference type="AlphaFoldDB" id="A0A2T4IRD5"/>
<keyword evidence="2" id="KW-1185">Reference proteome</keyword>
<gene>
    <name evidence="1" type="ORF">C9427_21570</name>
</gene>
<accession>A0A2T4IRD5</accession>
<proteinExistence type="predicted"/>
<evidence type="ECO:0000313" key="2">
    <source>
        <dbReference type="Proteomes" id="UP000240259"/>
    </source>
</evidence>
<evidence type="ECO:0000313" key="1">
    <source>
        <dbReference type="EMBL" id="PTE08232.1"/>
    </source>
</evidence>
<reference evidence="1 2" key="1">
    <citation type="submission" date="2018-03" db="EMBL/GenBank/DDBJ databases">
        <title>Genome sequence of the symbiotic type strain Mesorhizobium helmanticense CSLC115NT isolated from Lotus corniculatus nodules.</title>
        <authorList>
            <person name="Sannazzaro A.I."/>
            <person name="Torres Tejerizo G.A."/>
            <person name="Dip D."/>
            <person name="Caballero M."/>
            <person name="Pistorio M."/>
            <person name="Estrella M.J."/>
        </authorList>
    </citation>
    <scope>NUCLEOTIDE SEQUENCE [LARGE SCALE GENOMIC DNA]</scope>
    <source>
        <strain evidence="1 2">CSLC115N</strain>
    </source>
</reference>
<dbReference type="Proteomes" id="UP000240259">
    <property type="component" value="Unassembled WGS sequence"/>
</dbReference>
<name>A0A2T4IRD5_9HYPH</name>